<proteinExistence type="predicted"/>
<sequence length="123" mass="13718">MQDEYIKDAPWEQSSVSELDITANNLSTECLIDLFTRLPGLRWLSAGQINGFTDRVLKAWTENGNVKNLIALDLDSCDNLSEDGLYKFLARYGGNLRGLVLSGIPYCTDSLCSNVMPALRNIR</sequence>
<organism evidence="1 2">
    <name type="scientific">Meganyctiphanes norvegica</name>
    <name type="common">Northern krill</name>
    <name type="synonym">Thysanopoda norvegica</name>
    <dbReference type="NCBI Taxonomy" id="48144"/>
    <lineage>
        <taxon>Eukaryota</taxon>
        <taxon>Metazoa</taxon>
        <taxon>Ecdysozoa</taxon>
        <taxon>Arthropoda</taxon>
        <taxon>Crustacea</taxon>
        <taxon>Multicrustacea</taxon>
        <taxon>Malacostraca</taxon>
        <taxon>Eumalacostraca</taxon>
        <taxon>Eucarida</taxon>
        <taxon>Euphausiacea</taxon>
        <taxon>Euphausiidae</taxon>
        <taxon>Meganyctiphanes</taxon>
    </lineage>
</organism>
<dbReference type="EMBL" id="CAXKWB010006858">
    <property type="protein sequence ID" value="CAL4084678.1"/>
    <property type="molecule type" value="Genomic_DNA"/>
</dbReference>
<evidence type="ECO:0000313" key="1">
    <source>
        <dbReference type="EMBL" id="CAL4084678.1"/>
    </source>
</evidence>
<evidence type="ECO:0000313" key="2">
    <source>
        <dbReference type="Proteomes" id="UP001497623"/>
    </source>
</evidence>
<dbReference type="SUPFAM" id="SSF52047">
    <property type="entry name" value="RNI-like"/>
    <property type="match status" value="1"/>
</dbReference>
<dbReference type="AlphaFoldDB" id="A0AAV2QJC8"/>
<name>A0AAV2QJC8_MEGNR</name>
<comment type="caution">
    <text evidence="1">The sequence shown here is derived from an EMBL/GenBank/DDBJ whole genome shotgun (WGS) entry which is preliminary data.</text>
</comment>
<dbReference type="Proteomes" id="UP001497623">
    <property type="component" value="Unassembled WGS sequence"/>
</dbReference>
<keyword evidence="2" id="KW-1185">Reference proteome</keyword>
<dbReference type="Gene3D" id="3.80.10.10">
    <property type="entry name" value="Ribonuclease Inhibitor"/>
    <property type="match status" value="1"/>
</dbReference>
<gene>
    <name evidence="1" type="ORF">MNOR_LOCUS12483</name>
</gene>
<feature type="non-terminal residue" evidence="1">
    <location>
        <position position="123"/>
    </location>
</feature>
<protein>
    <submittedName>
        <fullName evidence="1">Uncharacterized protein</fullName>
    </submittedName>
</protein>
<dbReference type="PANTHER" id="PTHR20933">
    <property type="entry name" value="F-BOX ONLY PROTEIN 33"/>
    <property type="match status" value="1"/>
</dbReference>
<dbReference type="InterPro" id="IPR032675">
    <property type="entry name" value="LRR_dom_sf"/>
</dbReference>
<dbReference type="GO" id="GO:0031398">
    <property type="term" value="P:positive regulation of protein ubiquitination"/>
    <property type="evidence" value="ECO:0007669"/>
    <property type="project" value="TreeGrafter"/>
</dbReference>
<reference evidence="1 2" key="1">
    <citation type="submission" date="2024-05" db="EMBL/GenBank/DDBJ databases">
        <authorList>
            <person name="Wallberg A."/>
        </authorList>
    </citation>
    <scope>NUCLEOTIDE SEQUENCE [LARGE SCALE GENOMIC DNA]</scope>
</reference>
<dbReference type="PANTHER" id="PTHR20933:SF4">
    <property type="entry name" value="F-BOX INVOLVED IN POLYQ PATHOGENESIS, ISOFORM A"/>
    <property type="match status" value="1"/>
</dbReference>
<accession>A0AAV2QJC8</accession>